<dbReference type="InterPro" id="IPR052347">
    <property type="entry name" value="Isochorismatase_Nicotinamidase"/>
</dbReference>
<name>A0AA36I8I9_9DINO</name>
<evidence type="ECO:0008006" key="6">
    <source>
        <dbReference type="Google" id="ProtNLM"/>
    </source>
</evidence>
<protein>
    <recommendedName>
        <fullName evidence="6">Isochorismatase-like domain-containing protein</fullName>
    </recommendedName>
</protein>
<comment type="similarity">
    <text evidence="1">Belongs to the isochorismatase family.</text>
</comment>
<dbReference type="PANTHER" id="PTHR11080:SF2">
    <property type="entry name" value="LD05707P"/>
    <property type="match status" value="1"/>
</dbReference>
<keyword evidence="2" id="KW-0378">Hydrolase</keyword>
<evidence type="ECO:0000313" key="4">
    <source>
        <dbReference type="EMBL" id="CAJ1383076.1"/>
    </source>
</evidence>
<accession>A0AA36I8I9</accession>
<sequence length="424" mass="45371">MVSMAKLLAFASPVWAIRENQQFLLQPSATADTSCASHVKATLANLGEVTDIGQRIGAVLGAQEYLNDCCVEGTEFDTFVQAKASAEVSLDSLFDAQTALVVIDMQKDFTSGSFAQPCWRKIAGRVNSKMVEAIEKAAAAGSMIIASKDFHPSRHCSFGGEEKCSNRKDKNEAETENVRYVNEFPSHCSFTVSGGRAVPQKAAATPFCQSLPEEIRALIFCSDPDFVGTDFEPAIGEALSKVPAAQVEVMFKGFHEHYDSFSAMHHQVSGGGVTEEQAATEAKFTGSFALPAAEAASCHGKWDTDASCYPSKSQLDDSDGLRSFSSILSAKGIQKMVVVGLVYDYCVKETAIFTKENTDLEVTVLANLVRPSFDGKPGAPFTGFLCDGEDLGNGFCSAGGGTTAAHEKVLEDYTANKVLFKRAA</sequence>
<dbReference type="SUPFAM" id="SSF52499">
    <property type="entry name" value="Isochorismatase-like hydrolases"/>
    <property type="match status" value="2"/>
</dbReference>
<dbReference type="EMBL" id="CAUJNA010000978">
    <property type="protein sequence ID" value="CAJ1383076.1"/>
    <property type="molecule type" value="Genomic_DNA"/>
</dbReference>
<dbReference type="Gene3D" id="3.40.50.850">
    <property type="entry name" value="Isochorismatase-like"/>
    <property type="match status" value="1"/>
</dbReference>
<evidence type="ECO:0000256" key="2">
    <source>
        <dbReference type="ARBA" id="ARBA00022801"/>
    </source>
</evidence>
<organism evidence="4 5">
    <name type="scientific">Effrenium voratum</name>
    <dbReference type="NCBI Taxonomy" id="2562239"/>
    <lineage>
        <taxon>Eukaryota</taxon>
        <taxon>Sar</taxon>
        <taxon>Alveolata</taxon>
        <taxon>Dinophyceae</taxon>
        <taxon>Suessiales</taxon>
        <taxon>Symbiodiniaceae</taxon>
        <taxon>Effrenium</taxon>
    </lineage>
</organism>
<feature type="signal peptide" evidence="3">
    <location>
        <begin position="1"/>
        <end position="16"/>
    </location>
</feature>
<dbReference type="Proteomes" id="UP001178507">
    <property type="component" value="Unassembled WGS sequence"/>
</dbReference>
<evidence type="ECO:0000256" key="1">
    <source>
        <dbReference type="ARBA" id="ARBA00006336"/>
    </source>
</evidence>
<dbReference type="AlphaFoldDB" id="A0AA36I8I9"/>
<dbReference type="InterPro" id="IPR036380">
    <property type="entry name" value="Isochorismatase-like_sf"/>
</dbReference>
<proteinExistence type="inferred from homology"/>
<dbReference type="GO" id="GO:0016787">
    <property type="term" value="F:hydrolase activity"/>
    <property type="evidence" value="ECO:0007669"/>
    <property type="project" value="UniProtKB-KW"/>
</dbReference>
<evidence type="ECO:0000313" key="5">
    <source>
        <dbReference type="Proteomes" id="UP001178507"/>
    </source>
</evidence>
<dbReference type="PANTHER" id="PTHR11080">
    <property type="entry name" value="PYRAZINAMIDASE/NICOTINAMIDASE"/>
    <property type="match status" value="1"/>
</dbReference>
<reference evidence="4" key="1">
    <citation type="submission" date="2023-08" db="EMBL/GenBank/DDBJ databases">
        <authorList>
            <person name="Chen Y."/>
            <person name="Shah S."/>
            <person name="Dougan E. K."/>
            <person name="Thang M."/>
            <person name="Chan C."/>
        </authorList>
    </citation>
    <scope>NUCLEOTIDE SEQUENCE</scope>
</reference>
<feature type="chain" id="PRO_5041200282" description="Isochorismatase-like domain-containing protein" evidence="3">
    <location>
        <begin position="17"/>
        <end position="424"/>
    </location>
</feature>
<keyword evidence="3" id="KW-0732">Signal</keyword>
<gene>
    <name evidence="4" type="ORF">EVOR1521_LOCUS10286</name>
</gene>
<comment type="caution">
    <text evidence="4">The sequence shown here is derived from an EMBL/GenBank/DDBJ whole genome shotgun (WGS) entry which is preliminary data.</text>
</comment>
<keyword evidence="5" id="KW-1185">Reference proteome</keyword>
<evidence type="ECO:0000256" key="3">
    <source>
        <dbReference type="SAM" id="SignalP"/>
    </source>
</evidence>